<dbReference type="Gene3D" id="1.25.40.20">
    <property type="entry name" value="Ankyrin repeat-containing domain"/>
    <property type="match status" value="1"/>
</dbReference>
<dbReference type="InterPro" id="IPR036770">
    <property type="entry name" value="Ankyrin_rpt-contain_sf"/>
</dbReference>
<dbReference type="GO" id="GO:0005783">
    <property type="term" value="C:endoplasmic reticulum"/>
    <property type="evidence" value="ECO:0007669"/>
    <property type="project" value="TreeGrafter"/>
</dbReference>
<proteinExistence type="predicted"/>
<evidence type="ECO:0000313" key="2">
    <source>
        <dbReference type="Proteomes" id="UP000236333"/>
    </source>
</evidence>
<dbReference type="Proteomes" id="UP000236333">
    <property type="component" value="Unassembled WGS sequence"/>
</dbReference>
<dbReference type="AlphaFoldDB" id="A0A2J8ADU3"/>
<evidence type="ECO:0000313" key="1">
    <source>
        <dbReference type="EMBL" id="PNH10685.1"/>
    </source>
</evidence>
<keyword evidence="2" id="KW-1185">Reference proteome</keyword>
<dbReference type="GO" id="GO:0046513">
    <property type="term" value="P:ceramide biosynthetic process"/>
    <property type="evidence" value="ECO:0007669"/>
    <property type="project" value="TreeGrafter"/>
</dbReference>
<dbReference type="GO" id="GO:0004620">
    <property type="term" value="F:phospholipase activity"/>
    <property type="evidence" value="ECO:0007669"/>
    <property type="project" value="TreeGrafter"/>
</dbReference>
<organism evidence="1 2">
    <name type="scientific">Tetrabaena socialis</name>
    <dbReference type="NCBI Taxonomy" id="47790"/>
    <lineage>
        <taxon>Eukaryota</taxon>
        <taxon>Viridiplantae</taxon>
        <taxon>Chlorophyta</taxon>
        <taxon>core chlorophytes</taxon>
        <taxon>Chlorophyceae</taxon>
        <taxon>CS clade</taxon>
        <taxon>Chlamydomonadales</taxon>
        <taxon>Tetrabaenaceae</taxon>
        <taxon>Tetrabaena</taxon>
    </lineage>
</organism>
<gene>
    <name evidence="1" type="ORF">TSOC_002542</name>
</gene>
<dbReference type="PANTHER" id="PTHR12393">
    <property type="entry name" value="SPHINGOMYELIN PHOSPHODIESTERASE RELATED"/>
    <property type="match status" value="1"/>
</dbReference>
<evidence type="ECO:0008006" key="3">
    <source>
        <dbReference type="Google" id="ProtNLM"/>
    </source>
</evidence>
<dbReference type="EMBL" id="PGGS01000049">
    <property type="protein sequence ID" value="PNH10685.1"/>
    <property type="molecule type" value="Genomic_DNA"/>
</dbReference>
<sequence length="276" mass="29360">MGSLAVGDGSVPSFGLPSFAVPVRGPYDPYGLGSTTFSTTASEQQQSDVISYAGNNDPSRVWLPEVVHHFAGYLSGNELACTLRLVNKATAAQFRGPQYATVRLSLQVPHHAFAWRWGGGGATRSLTVRQRKQLPCLTARSGNIANLGVLLAQADPTNPLEGPVMVAAASAGQLEVCRWPRQQGCPLPKDMFDAAARAGHKAVCEWLLDEGRLVHEGAAFAAARGGHAGLMDWLLARTAGAQQRDDVHLLIMVAAGCDLPALQRLHHPYIDGLPKG</sequence>
<reference evidence="1 2" key="1">
    <citation type="journal article" date="2017" name="Mol. Biol. Evol.">
        <title>The 4-celled Tetrabaena socialis nuclear genome reveals the essential components for genetic control of cell number at the origin of multicellularity in the volvocine lineage.</title>
        <authorList>
            <person name="Featherston J."/>
            <person name="Arakaki Y."/>
            <person name="Hanschen E.R."/>
            <person name="Ferris P.J."/>
            <person name="Michod R.E."/>
            <person name="Olson B.J.S.C."/>
            <person name="Nozaki H."/>
            <person name="Durand P.M."/>
        </authorList>
    </citation>
    <scope>NUCLEOTIDE SEQUENCE [LARGE SCALE GENOMIC DNA]</scope>
    <source>
        <strain evidence="1 2">NIES-571</strain>
    </source>
</reference>
<dbReference type="GO" id="GO:0030149">
    <property type="term" value="P:sphingolipid catabolic process"/>
    <property type="evidence" value="ECO:0007669"/>
    <property type="project" value="TreeGrafter"/>
</dbReference>
<dbReference type="OrthoDB" id="549761at2759"/>
<name>A0A2J8ADU3_9CHLO</name>
<protein>
    <recommendedName>
        <fullName evidence="3">Ankyrin repeat domain-containing protein</fullName>
    </recommendedName>
</protein>
<dbReference type="SUPFAM" id="SSF48403">
    <property type="entry name" value="Ankyrin repeat"/>
    <property type="match status" value="1"/>
</dbReference>
<dbReference type="PANTHER" id="PTHR12393:SF6">
    <property type="entry name" value="SPHINGOMYELIN PHOSPHODIESTERASE 2"/>
    <property type="match status" value="1"/>
</dbReference>
<dbReference type="GO" id="GO:0071944">
    <property type="term" value="C:cell periphery"/>
    <property type="evidence" value="ECO:0007669"/>
    <property type="project" value="TreeGrafter"/>
</dbReference>
<comment type="caution">
    <text evidence="1">The sequence shown here is derived from an EMBL/GenBank/DDBJ whole genome shotgun (WGS) entry which is preliminary data.</text>
</comment>
<dbReference type="GO" id="GO:0016020">
    <property type="term" value="C:membrane"/>
    <property type="evidence" value="ECO:0007669"/>
    <property type="project" value="TreeGrafter"/>
</dbReference>
<accession>A0A2J8ADU3</accession>